<evidence type="ECO:0000256" key="4">
    <source>
        <dbReference type="ARBA" id="ARBA00022692"/>
    </source>
</evidence>
<proteinExistence type="predicted"/>
<feature type="transmembrane region" description="Helical" evidence="8">
    <location>
        <begin position="100"/>
        <end position="116"/>
    </location>
</feature>
<dbReference type="InterPro" id="IPR019127">
    <property type="entry name" value="Exosortase"/>
</dbReference>
<dbReference type="Proteomes" id="UP000035081">
    <property type="component" value="Chromosome"/>
</dbReference>
<feature type="transmembrane region" description="Helical" evidence="8">
    <location>
        <begin position="179"/>
        <end position="199"/>
    </location>
</feature>
<dbReference type="InterPro" id="IPR026392">
    <property type="entry name" value="Exo/Archaeosortase_dom"/>
</dbReference>
<reference evidence="10 11" key="1">
    <citation type="journal article" date="2014" name="Genome Announc.">
        <title>Draft Genome Sequences of Marinobacter similis A3d10T and Marinobacter salarius R9SW1T.</title>
        <authorList>
            <person name="Ivanova E.P."/>
            <person name="Ng H.J."/>
            <person name="Webb H.K."/>
            <person name="Feng G."/>
            <person name="Oshima K."/>
            <person name="Hattori M."/>
            <person name="Ohkuma M."/>
            <person name="Sergeev A.F."/>
            <person name="Mikhailov V.V."/>
            <person name="Crawford R.J."/>
            <person name="Sawabe T."/>
        </authorList>
    </citation>
    <scope>NUCLEOTIDE SEQUENCE [LARGE SCALE GENOMIC DNA]</scope>
    <source>
        <strain evidence="11">A3d10 and R9SW1</strain>
    </source>
</reference>
<gene>
    <name evidence="10" type="ORF">AU15_15270</name>
</gene>
<accession>W5YSW0</accession>
<feature type="transmembrane region" description="Helical" evidence="8">
    <location>
        <begin position="252"/>
        <end position="271"/>
    </location>
</feature>
<feature type="transmembrane region" description="Helical" evidence="8">
    <location>
        <begin position="12"/>
        <end position="34"/>
    </location>
</feature>
<dbReference type="RefSeq" id="WP_052479514.1">
    <property type="nucleotide sequence ID" value="NZ_DCAM01000005.1"/>
</dbReference>
<dbReference type="NCBIfam" id="TIGR04178">
    <property type="entry name" value="exo_archaeo"/>
    <property type="match status" value="1"/>
</dbReference>
<dbReference type="GO" id="GO:0005886">
    <property type="term" value="C:plasma membrane"/>
    <property type="evidence" value="ECO:0007669"/>
    <property type="project" value="UniProtKB-SubCell"/>
</dbReference>
<keyword evidence="6 8" id="KW-1133">Transmembrane helix</keyword>
<evidence type="ECO:0000256" key="5">
    <source>
        <dbReference type="ARBA" id="ARBA00022801"/>
    </source>
</evidence>
<keyword evidence="4 8" id="KW-0812">Transmembrane</keyword>
<feature type="transmembrane region" description="Helical" evidence="8">
    <location>
        <begin position="211"/>
        <end position="237"/>
    </location>
</feature>
<keyword evidence="5" id="KW-0378">Hydrolase</keyword>
<dbReference type="GO" id="GO:0006508">
    <property type="term" value="P:proteolysis"/>
    <property type="evidence" value="ECO:0007669"/>
    <property type="project" value="UniProtKB-KW"/>
</dbReference>
<evidence type="ECO:0000256" key="8">
    <source>
        <dbReference type="SAM" id="Phobius"/>
    </source>
</evidence>
<dbReference type="InterPro" id="IPR014263">
    <property type="entry name" value="Methanolan_biosynth_EpsI"/>
</dbReference>
<keyword evidence="2" id="KW-1003">Cell membrane</keyword>
<dbReference type="NCBIfam" id="TIGR02602">
    <property type="entry name" value="8TM_EpsH"/>
    <property type="match status" value="1"/>
</dbReference>
<dbReference type="Pfam" id="PF11984">
    <property type="entry name" value="DUF3485"/>
    <property type="match status" value="1"/>
</dbReference>
<organism evidence="10 11">
    <name type="scientific">Marinobacter salarius</name>
    <dbReference type="NCBI Taxonomy" id="1420917"/>
    <lineage>
        <taxon>Bacteria</taxon>
        <taxon>Pseudomonadati</taxon>
        <taxon>Pseudomonadota</taxon>
        <taxon>Gammaproteobacteria</taxon>
        <taxon>Pseudomonadales</taxon>
        <taxon>Marinobacteraceae</taxon>
        <taxon>Marinobacter</taxon>
    </lineage>
</organism>
<dbReference type="KEGG" id="msr:AU15_15270"/>
<dbReference type="EMBL" id="CP007152">
    <property type="protein sequence ID" value="AHI32135.1"/>
    <property type="molecule type" value="Genomic_DNA"/>
</dbReference>
<feature type="transmembrane region" description="Helical" evidence="8">
    <location>
        <begin position="291"/>
        <end position="312"/>
    </location>
</feature>
<name>W5YSW0_9GAMM</name>
<feature type="transmembrane region" description="Helical" evidence="8">
    <location>
        <begin position="46"/>
        <end position="65"/>
    </location>
</feature>
<evidence type="ECO:0000313" key="11">
    <source>
        <dbReference type="Proteomes" id="UP000035081"/>
    </source>
</evidence>
<keyword evidence="3" id="KW-0645">Protease</keyword>
<feature type="transmembrane region" description="Helical" evidence="8">
    <location>
        <begin position="71"/>
        <end position="93"/>
    </location>
</feature>
<dbReference type="AlphaFoldDB" id="W5YSW0"/>
<evidence type="ECO:0000256" key="6">
    <source>
        <dbReference type="ARBA" id="ARBA00022989"/>
    </source>
</evidence>
<comment type="subcellular location">
    <subcellularLocation>
        <location evidence="1">Cell membrane</location>
        <topology evidence="1">Multi-pass membrane protein</topology>
    </subcellularLocation>
</comment>
<evidence type="ECO:0000256" key="7">
    <source>
        <dbReference type="ARBA" id="ARBA00023136"/>
    </source>
</evidence>
<feature type="domain" description="Methanolan biosynthesis EpsI" evidence="9">
    <location>
        <begin position="330"/>
        <end position="477"/>
    </location>
</feature>
<dbReference type="HOGENOM" id="CLU_039817_1_0_6"/>
<dbReference type="Pfam" id="PF09721">
    <property type="entry name" value="Exosortase_EpsH"/>
    <property type="match status" value="1"/>
</dbReference>
<dbReference type="GO" id="GO:0008233">
    <property type="term" value="F:peptidase activity"/>
    <property type="evidence" value="ECO:0007669"/>
    <property type="project" value="UniProtKB-KW"/>
</dbReference>
<evidence type="ECO:0000256" key="2">
    <source>
        <dbReference type="ARBA" id="ARBA00022475"/>
    </source>
</evidence>
<sequence>MDRNIGIARYPWLFPALYFACFLVATASTLSGLVDRWLKFDESYSHGFLVLVISIFLTVSAWRRHRPVVGFYWFWLLPLCVSGLVYLAGSVLLIEAFQQVALLPLLIGGLLVLWGWRQTQAFFIPMGLMVFTLPFWDYLSWNLQLITVAFNQLMLSQFDIEFIVEGVFVYFPGVGAFEIAHGCSGLRYLLVGATLSLLYGELNYRLWRTRCVLLFTGVVISLVANWIRVFVIIYIGYESEMTSSLIKEHDFFGWWVFAGTLVPLYFFARWLEGTEKNLDSAVDGNTEGSGLHSAAGMLSPLFLVLLMGAASWSVSPSLADMNGETEQHSVSLVDASNWMPLFRRSLLGWQPAIVRPDRIFEQTYIKRGTAREGQAGVRLLVALYSYDYQRPKFEVVQYNNRIYDSSVLVPKRTFSVDPVSGQTPLAGLELGYRQTDTTFVVAYGYYVEGRWENNELQAKLAQLPGMFNSRSDASLLVIGVHCEECDRDRVLRDISPLIKEAAQEHLDRLYTN</sequence>
<evidence type="ECO:0000256" key="3">
    <source>
        <dbReference type="ARBA" id="ARBA00022670"/>
    </source>
</evidence>
<protein>
    <submittedName>
        <fullName evidence="10">Membrane protein</fullName>
    </submittedName>
</protein>
<evidence type="ECO:0000313" key="10">
    <source>
        <dbReference type="EMBL" id="AHI32135.1"/>
    </source>
</evidence>
<evidence type="ECO:0000259" key="9">
    <source>
        <dbReference type="Pfam" id="PF11984"/>
    </source>
</evidence>
<dbReference type="InterPro" id="IPR013426">
    <property type="entry name" value="EpsH-like"/>
</dbReference>
<evidence type="ECO:0000256" key="1">
    <source>
        <dbReference type="ARBA" id="ARBA00004651"/>
    </source>
</evidence>
<keyword evidence="7 8" id="KW-0472">Membrane</keyword>
<feature type="transmembrane region" description="Helical" evidence="8">
    <location>
        <begin position="122"/>
        <end position="141"/>
    </location>
</feature>